<name>A0A370TPA4_9HELO</name>
<dbReference type="GO" id="GO:0046872">
    <property type="term" value="F:metal ion binding"/>
    <property type="evidence" value="ECO:0007669"/>
    <property type="project" value="InterPro"/>
</dbReference>
<dbReference type="InterPro" id="IPR058055">
    <property type="entry name" value="PA-PLA1"/>
</dbReference>
<dbReference type="PROSITE" id="PS51043">
    <property type="entry name" value="DDHD"/>
    <property type="match status" value="1"/>
</dbReference>
<proteinExistence type="predicted"/>
<feature type="region of interest" description="Disordered" evidence="1">
    <location>
        <begin position="48"/>
        <end position="67"/>
    </location>
</feature>
<feature type="region of interest" description="Disordered" evidence="1">
    <location>
        <begin position="85"/>
        <end position="246"/>
    </location>
</feature>
<feature type="compositionally biased region" description="Polar residues" evidence="1">
    <location>
        <begin position="131"/>
        <end position="140"/>
    </location>
</feature>
<dbReference type="GO" id="GO:0005737">
    <property type="term" value="C:cytoplasm"/>
    <property type="evidence" value="ECO:0007669"/>
    <property type="project" value="TreeGrafter"/>
</dbReference>
<dbReference type="RefSeq" id="XP_031870012.1">
    <property type="nucleotide sequence ID" value="XM_032013412.1"/>
</dbReference>
<keyword evidence="4" id="KW-1185">Reference proteome</keyword>
<evidence type="ECO:0000259" key="2">
    <source>
        <dbReference type="PROSITE" id="PS51043"/>
    </source>
</evidence>
<dbReference type="Proteomes" id="UP000254866">
    <property type="component" value="Unassembled WGS sequence"/>
</dbReference>
<dbReference type="PANTHER" id="PTHR23509:SF6">
    <property type="entry name" value="PHOSPHOLIPASE C1020.13C-RELATED"/>
    <property type="match status" value="1"/>
</dbReference>
<feature type="compositionally biased region" description="Polar residues" evidence="1">
    <location>
        <begin position="206"/>
        <end position="222"/>
    </location>
</feature>
<dbReference type="Pfam" id="PF02862">
    <property type="entry name" value="DDHD"/>
    <property type="match status" value="2"/>
</dbReference>
<organism evidence="3 4">
    <name type="scientific">Venustampulla echinocandica</name>
    <dbReference type="NCBI Taxonomy" id="2656787"/>
    <lineage>
        <taxon>Eukaryota</taxon>
        <taxon>Fungi</taxon>
        <taxon>Dikarya</taxon>
        <taxon>Ascomycota</taxon>
        <taxon>Pezizomycotina</taxon>
        <taxon>Leotiomycetes</taxon>
        <taxon>Helotiales</taxon>
        <taxon>Pleuroascaceae</taxon>
        <taxon>Venustampulla</taxon>
    </lineage>
</organism>
<reference evidence="3 4" key="1">
    <citation type="journal article" date="2018" name="IMA Fungus">
        <title>IMA Genome-F 9: Draft genome sequence of Annulohypoxylon stygium, Aspergillus mulundensis, Berkeleyomyces basicola (syn. Thielaviopsis basicola), Ceratocystis smalleyi, two Cercospora beticola strains, Coleophoma cylindrospora, Fusarium fracticaudum, Phialophora cf. hyalina, and Morchella septimelata.</title>
        <authorList>
            <person name="Wingfield B.D."/>
            <person name="Bills G.F."/>
            <person name="Dong Y."/>
            <person name="Huang W."/>
            <person name="Nel W.J."/>
            <person name="Swalarsk-Parry B.S."/>
            <person name="Vaghefi N."/>
            <person name="Wilken P.M."/>
            <person name="An Z."/>
            <person name="de Beer Z.W."/>
            <person name="De Vos L."/>
            <person name="Chen L."/>
            <person name="Duong T.A."/>
            <person name="Gao Y."/>
            <person name="Hammerbacher A."/>
            <person name="Kikkert J.R."/>
            <person name="Li Y."/>
            <person name="Li H."/>
            <person name="Li K."/>
            <person name="Li Q."/>
            <person name="Liu X."/>
            <person name="Ma X."/>
            <person name="Naidoo K."/>
            <person name="Pethybridge S.J."/>
            <person name="Sun J."/>
            <person name="Steenkamp E.T."/>
            <person name="van der Nest M.A."/>
            <person name="van Wyk S."/>
            <person name="Wingfield M.J."/>
            <person name="Xiong C."/>
            <person name="Yue Q."/>
            <person name="Zhang X."/>
        </authorList>
    </citation>
    <scope>NUCLEOTIDE SEQUENCE [LARGE SCALE GENOMIC DNA]</scope>
    <source>
        <strain evidence="3 4">BP 5553</strain>
    </source>
</reference>
<feature type="compositionally biased region" description="Basic and acidic residues" evidence="1">
    <location>
        <begin position="121"/>
        <end position="130"/>
    </location>
</feature>
<gene>
    <name evidence="3" type="ORF">BP5553_04789</name>
</gene>
<dbReference type="AlphaFoldDB" id="A0A370TPA4"/>
<feature type="domain" description="DDHD" evidence="2">
    <location>
        <begin position="678"/>
        <end position="883"/>
    </location>
</feature>
<dbReference type="SUPFAM" id="SSF53474">
    <property type="entry name" value="alpha/beta-Hydrolases"/>
    <property type="match status" value="1"/>
</dbReference>
<dbReference type="OrthoDB" id="69269at2759"/>
<evidence type="ECO:0000256" key="1">
    <source>
        <dbReference type="SAM" id="MobiDB-lite"/>
    </source>
</evidence>
<dbReference type="STRING" id="2656787.A0A370TPA4"/>
<evidence type="ECO:0000313" key="3">
    <source>
        <dbReference type="EMBL" id="RDL37356.1"/>
    </source>
</evidence>
<dbReference type="SMART" id="SM01127">
    <property type="entry name" value="DDHD"/>
    <property type="match status" value="1"/>
</dbReference>
<dbReference type="EMBL" id="NPIC01000003">
    <property type="protein sequence ID" value="RDL37356.1"/>
    <property type="molecule type" value="Genomic_DNA"/>
</dbReference>
<dbReference type="InterPro" id="IPR029058">
    <property type="entry name" value="AB_hydrolase_fold"/>
</dbReference>
<feature type="compositionally biased region" description="Basic and acidic residues" evidence="1">
    <location>
        <begin position="148"/>
        <end position="167"/>
    </location>
</feature>
<comment type="caution">
    <text evidence="3">The sequence shown here is derived from an EMBL/GenBank/DDBJ whole genome shotgun (WGS) entry which is preliminary data.</text>
</comment>
<sequence>MSHSIHTYGPTCRLTGNVALSNSRNDDDIPYLKAQFFYSSPLPIDDPLSVVPPPQSGSDVKSAKHPLRPFSAYDNNALEEAWMGVASPRDGDSKTKSTATQLAGKDGKEGHPARVSTLVTEHARRSRSDSLGESSRNAISDQGGFKQDVARDTRLRERFEGREDRRSSSQPVGSTSSSLPSQSGTGTTGQPFIKFDSAKDKPKSRYSWTPTRDLTDNSGYQSDSRETGGSGRASPETSEAPTSKMENDYADVPVGISRLHLVKVPALQMHPIYWSPVHDLAAVTRGTWFYKDSMYPVEPAVANQLEFGYRELRPWSKTWNDELNSAIYVGAAGEEKIAHRLWPQEIDSKRNSQISSGSHVCTDPYSAAECFPGEAAAEGTIDLEKSQPKPATKRYSSAQVIYKDAQSAFILKPTLQPSAYYGRKPLQKIKRGMTVGIHVVRGFDWKMWEKLHPSKKRNNTKAAELAPVSGDADAAKNNACSACRAQEERPKVTDLVLVIHGIGQKLSERVESFHFTHAINTFRRSINVELANENVQRVLRKDLDGIMALPVNWRSNLSFEDGGPRKDGDEDRFDSEFSLKDITPNTIPAVRNLISDVMLDIPFYMSHHKPKMIQAVISEANRVYGLWCRNNPEFHREGRVHIIAHSLGSAMAVEILSNQPTTIPRIQPHSNEVNTKHFDFNTTNVFFAGSPAGFFLLLEKGKLVPRRGQCKPGAEPGDDQDKDIVGEVGTFGCIAVDNIYNIMHYNDPIAYRLNATADPQYAASLKDAQVPSATASFFQSIGNAMRSITPGMAAPGDLAVGQVPRPPAIARLPSQLELEVHDFTREEIAEKVFFLLNDNGQVDWFLSSGGGPLEIQYLNMLSAHSSYWGSSDFIRMIVTEVGRQPGKNHVLPNMKAVKVSPRDSRR</sequence>
<dbReference type="InterPro" id="IPR004177">
    <property type="entry name" value="DDHD_dom"/>
</dbReference>
<dbReference type="GO" id="GO:0004620">
    <property type="term" value="F:phospholipase activity"/>
    <property type="evidence" value="ECO:0007669"/>
    <property type="project" value="TreeGrafter"/>
</dbReference>
<protein>
    <submittedName>
        <fullName evidence="3">DDHD protein</fullName>
    </submittedName>
</protein>
<evidence type="ECO:0000313" key="4">
    <source>
        <dbReference type="Proteomes" id="UP000254866"/>
    </source>
</evidence>
<dbReference type="PANTHER" id="PTHR23509">
    <property type="entry name" value="PA-PL1 PHOSPHOLIPASE FAMILY"/>
    <property type="match status" value="1"/>
</dbReference>
<feature type="compositionally biased region" description="Low complexity" evidence="1">
    <location>
        <begin position="168"/>
        <end position="191"/>
    </location>
</feature>
<accession>A0A370TPA4</accession>
<dbReference type="GeneID" id="43597638"/>